<protein>
    <submittedName>
        <fullName evidence="9">Putative molybdenum cofactor guanylyltransferase</fullName>
    </submittedName>
</protein>
<dbReference type="Gene3D" id="3.90.550.10">
    <property type="entry name" value="Spore Coat Polysaccharide Biosynthesis Protein SpsA, Chain A"/>
    <property type="match status" value="1"/>
</dbReference>
<dbReference type="Proteomes" id="UP000589351">
    <property type="component" value="Unassembled WGS sequence"/>
</dbReference>
<sequence length="189" mass="21423">MIGVLLAGGKSTRFGEDKAIYTLDGKPMYEHVIEKMKNVQAIDEIVINTNDKLKGSFNAKYKVIIDDPNYKDMGPLSGIYRAAVEYPDQALLVMSVDTPYVEKEWLNQLTDSAKHSGLTTITSDDEHLHPLIGVYQSENLSEKLKAQLDSKRLSMKAFFENIDINVLDVDDYDFDKEMLVNINRKSDIK</sequence>
<keyword evidence="9" id="KW-0548">Nucleotidyltransferase</keyword>
<dbReference type="GO" id="GO:0005525">
    <property type="term" value="F:GTP binding"/>
    <property type="evidence" value="ECO:0007669"/>
    <property type="project" value="UniProtKB-KW"/>
</dbReference>
<evidence type="ECO:0000256" key="6">
    <source>
        <dbReference type="ARBA" id="ARBA00023134"/>
    </source>
</evidence>
<name>A0A6V7RPP5_9STAP</name>
<keyword evidence="10" id="KW-1185">Reference proteome</keyword>
<evidence type="ECO:0000256" key="4">
    <source>
        <dbReference type="ARBA" id="ARBA00022741"/>
    </source>
</evidence>
<dbReference type="NCBIfam" id="NF001457">
    <property type="entry name" value="PRK00317.1-3"/>
    <property type="match status" value="1"/>
</dbReference>
<dbReference type="EMBL" id="CAJEWD010000008">
    <property type="protein sequence ID" value="CAD2080520.1"/>
    <property type="molecule type" value="Genomic_DNA"/>
</dbReference>
<dbReference type="InterPro" id="IPR029044">
    <property type="entry name" value="Nucleotide-diphossugar_trans"/>
</dbReference>
<reference evidence="9 10" key="1">
    <citation type="submission" date="2020-07" db="EMBL/GenBank/DDBJ databases">
        <authorList>
            <person name="Criscuolo A."/>
        </authorList>
    </citation>
    <scope>NUCLEOTIDE SEQUENCE [LARGE SCALE GENOMIC DNA]</scope>
    <source>
        <strain evidence="9">CIP111649</strain>
    </source>
</reference>
<evidence type="ECO:0000313" key="10">
    <source>
        <dbReference type="Proteomes" id="UP000589351"/>
    </source>
</evidence>
<gene>
    <name evidence="9" type="primary">mobA</name>
    <name evidence="9" type="ORF">JEODO184_01953</name>
</gene>
<proteinExistence type="predicted"/>
<dbReference type="InterPro" id="IPR025877">
    <property type="entry name" value="MobA-like_NTP_Trfase"/>
</dbReference>
<accession>A0A6V7RPP5</accession>
<dbReference type="GO" id="GO:0006777">
    <property type="term" value="P:Mo-molybdopterin cofactor biosynthetic process"/>
    <property type="evidence" value="ECO:0007669"/>
    <property type="project" value="UniProtKB-KW"/>
</dbReference>
<keyword evidence="5" id="KW-0460">Magnesium</keyword>
<keyword evidence="4" id="KW-0547">Nucleotide-binding</keyword>
<keyword evidence="1" id="KW-0963">Cytoplasm</keyword>
<dbReference type="PANTHER" id="PTHR19136:SF81">
    <property type="entry name" value="MOLYBDENUM COFACTOR GUANYLYLTRANSFERASE"/>
    <property type="match status" value="1"/>
</dbReference>
<evidence type="ECO:0000259" key="8">
    <source>
        <dbReference type="Pfam" id="PF12804"/>
    </source>
</evidence>
<evidence type="ECO:0000256" key="1">
    <source>
        <dbReference type="ARBA" id="ARBA00022490"/>
    </source>
</evidence>
<dbReference type="PANTHER" id="PTHR19136">
    <property type="entry name" value="MOLYBDENUM COFACTOR GUANYLYLTRANSFERASE"/>
    <property type="match status" value="1"/>
</dbReference>
<keyword evidence="6" id="KW-0342">GTP-binding</keyword>
<keyword evidence="2 9" id="KW-0808">Transferase</keyword>
<keyword evidence="3" id="KW-0479">Metal-binding</keyword>
<keyword evidence="7" id="KW-0501">Molybdenum cofactor biosynthesis</keyword>
<dbReference type="SUPFAM" id="SSF53448">
    <property type="entry name" value="Nucleotide-diphospho-sugar transferases"/>
    <property type="match status" value="1"/>
</dbReference>
<evidence type="ECO:0000313" key="9">
    <source>
        <dbReference type="EMBL" id="CAD2080520.1"/>
    </source>
</evidence>
<dbReference type="GO" id="GO:0046872">
    <property type="term" value="F:metal ion binding"/>
    <property type="evidence" value="ECO:0007669"/>
    <property type="project" value="UniProtKB-KW"/>
</dbReference>
<dbReference type="InterPro" id="IPR013482">
    <property type="entry name" value="Molybde_CF_guanTrfase"/>
</dbReference>
<evidence type="ECO:0000256" key="3">
    <source>
        <dbReference type="ARBA" id="ARBA00022723"/>
    </source>
</evidence>
<evidence type="ECO:0000256" key="5">
    <source>
        <dbReference type="ARBA" id="ARBA00022842"/>
    </source>
</evidence>
<dbReference type="RefSeq" id="WP_185126447.1">
    <property type="nucleotide sequence ID" value="NZ_CAJEWD010000008.1"/>
</dbReference>
<comment type="caution">
    <text evidence="9">The sequence shown here is derived from an EMBL/GenBank/DDBJ whole genome shotgun (WGS) entry which is preliminary data.</text>
</comment>
<evidence type="ECO:0000256" key="2">
    <source>
        <dbReference type="ARBA" id="ARBA00022679"/>
    </source>
</evidence>
<dbReference type="AlphaFoldDB" id="A0A6V7RPP5"/>
<feature type="domain" description="MobA-like NTP transferase" evidence="8">
    <location>
        <begin position="3"/>
        <end position="152"/>
    </location>
</feature>
<organism evidence="9 10">
    <name type="scientific">Jeotgalicoccus meleagridis</name>
    <dbReference type="NCBI Taxonomy" id="2759181"/>
    <lineage>
        <taxon>Bacteria</taxon>
        <taxon>Bacillati</taxon>
        <taxon>Bacillota</taxon>
        <taxon>Bacilli</taxon>
        <taxon>Bacillales</taxon>
        <taxon>Staphylococcaceae</taxon>
        <taxon>Jeotgalicoccus</taxon>
    </lineage>
</organism>
<evidence type="ECO:0000256" key="7">
    <source>
        <dbReference type="ARBA" id="ARBA00023150"/>
    </source>
</evidence>
<dbReference type="CDD" id="cd02503">
    <property type="entry name" value="MobA"/>
    <property type="match status" value="1"/>
</dbReference>
<dbReference type="Pfam" id="PF12804">
    <property type="entry name" value="NTP_transf_3"/>
    <property type="match status" value="1"/>
</dbReference>
<dbReference type="GO" id="GO:0016779">
    <property type="term" value="F:nucleotidyltransferase activity"/>
    <property type="evidence" value="ECO:0007669"/>
    <property type="project" value="UniProtKB-KW"/>
</dbReference>